<dbReference type="EMBL" id="CAJRGZ010000015">
    <property type="protein sequence ID" value="CAG5148966.1"/>
    <property type="molecule type" value="Genomic_DNA"/>
</dbReference>
<keyword evidence="2" id="KW-0333">Golgi apparatus</keyword>
<dbReference type="GO" id="GO:0015031">
    <property type="term" value="P:protein transport"/>
    <property type="evidence" value="ECO:0007669"/>
    <property type="project" value="UniProtKB-UniRule"/>
</dbReference>
<dbReference type="Pfam" id="PF08700">
    <property type="entry name" value="VPS51_Exo84_N"/>
    <property type="match status" value="1"/>
</dbReference>
<dbReference type="OrthoDB" id="203678at2759"/>
<evidence type="ECO:0000313" key="4">
    <source>
        <dbReference type="EMBL" id="CAG5148966.1"/>
    </source>
</evidence>
<comment type="subcellular location">
    <subcellularLocation>
        <location evidence="2">Golgi apparatus</location>
        <location evidence="2">trans-Golgi network</location>
    </subcellularLocation>
</comment>
<dbReference type="GO" id="GO:0000938">
    <property type="term" value="C:GARP complex"/>
    <property type="evidence" value="ECO:0007669"/>
    <property type="project" value="UniProtKB-UniRule"/>
</dbReference>
<evidence type="ECO:0000256" key="2">
    <source>
        <dbReference type="RuleBase" id="RU368010"/>
    </source>
</evidence>
<dbReference type="AlphaFoldDB" id="A0A8J2HYW9"/>
<accession>A0A8J2HYW9</accession>
<dbReference type="GO" id="GO:1990745">
    <property type="term" value="C:EARP complex"/>
    <property type="evidence" value="ECO:0007669"/>
    <property type="project" value="TreeGrafter"/>
</dbReference>
<reference evidence="4" key="1">
    <citation type="submission" date="2021-05" db="EMBL/GenBank/DDBJ databases">
        <authorList>
            <person name="Stam R."/>
        </authorList>
    </citation>
    <scope>NUCLEOTIDE SEQUENCE</scope>
    <source>
        <strain evidence="4">CS162</strain>
    </source>
</reference>
<keyword evidence="2" id="KW-0653">Protein transport</keyword>
<dbReference type="GeneID" id="67013703"/>
<protein>
    <recommendedName>
        <fullName evidence="2">Vacuolar protein sorting-associated protein 51 homolog</fullName>
    </recommendedName>
</protein>
<dbReference type="InterPro" id="IPR014812">
    <property type="entry name" value="Vps51"/>
</dbReference>
<dbReference type="Proteomes" id="UP000676310">
    <property type="component" value="Unassembled WGS sequence"/>
</dbReference>
<dbReference type="PANTHER" id="PTHR15954">
    <property type="entry name" value="VACUOLAR PROTEIN SORTING-ASSOCIATED PROTEIN 51 HOMOLOG"/>
    <property type="match status" value="1"/>
</dbReference>
<keyword evidence="2" id="KW-0445">Lipid transport</keyword>
<comment type="similarity">
    <text evidence="1 2">Belongs to the VPS51 family.</text>
</comment>
<evidence type="ECO:0000256" key="3">
    <source>
        <dbReference type="SAM" id="MobiDB-lite"/>
    </source>
</evidence>
<dbReference type="GO" id="GO:0007030">
    <property type="term" value="P:Golgi organization"/>
    <property type="evidence" value="ECO:0007669"/>
    <property type="project" value="UniProtKB-UniRule"/>
</dbReference>
<proteinExistence type="inferred from homology"/>
<dbReference type="PANTHER" id="PTHR15954:SF4">
    <property type="entry name" value="VACUOLAR PROTEIN SORTING-ASSOCIATED PROTEIN 51 HOMOLOG"/>
    <property type="match status" value="1"/>
</dbReference>
<dbReference type="GO" id="GO:0005829">
    <property type="term" value="C:cytosol"/>
    <property type="evidence" value="ECO:0007669"/>
    <property type="project" value="GOC"/>
</dbReference>
<sequence>MSTIASPRASSSVRSPSLTRTSIDSSSSHRPPQAARRNRAALREFYGLKNAPRDATPDARISEESSGTQLGPEEDETLTELDAADFNAEAFVEGLLAKEGLKGVLKVEADLISQVRNLDSDRKSLVYDNYSKLLSATSTIRRMRGNMDPLAPTTHTLGPAISHIAETAASLSSSLQDSHQSKEEGLGISIRVEQDEKNKVEVEKKRRQQDTVRWVLDTPRRLQVMIDQDQDEQAEKEWQEVSRVLDKWKGVTGVQELKEQCEAIMQEEDEDEDDSE</sequence>
<gene>
    <name evidence="4" type="ORF">ALTATR162_LOCUS2276</name>
</gene>
<dbReference type="RefSeq" id="XP_043165815.1">
    <property type="nucleotide sequence ID" value="XM_043309880.1"/>
</dbReference>
<dbReference type="GO" id="GO:0048193">
    <property type="term" value="P:Golgi vesicle transport"/>
    <property type="evidence" value="ECO:0007669"/>
    <property type="project" value="TreeGrafter"/>
</dbReference>
<keyword evidence="2" id="KW-0813">Transport</keyword>
<keyword evidence="5" id="KW-1185">Reference proteome</keyword>
<evidence type="ECO:0000256" key="1">
    <source>
        <dbReference type="ARBA" id="ARBA00006080"/>
    </source>
</evidence>
<organism evidence="4 5">
    <name type="scientific">Alternaria atra</name>
    <dbReference type="NCBI Taxonomy" id="119953"/>
    <lineage>
        <taxon>Eukaryota</taxon>
        <taxon>Fungi</taxon>
        <taxon>Dikarya</taxon>
        <taxon>Ascomycota</taxon>
        <taxon>Pezizomycotina</taxon>
        <taxon>Dothideomycetes</taxon>
        <taxon>Pleosporomycetidae</taxon>
        <taxon>Pleosporales</taxon>
        <taxon>Pleosporineae</taxon>
        <taxon>Pleosporaceae</taxon>
        <taxon>Alternaria</taxon>
        <taxon>Alternaria sect. Ulocladioides</taxon>
    </lineage>
</organism>
<comment type="caution">
    <text evidence="4">The sequence shown here is derived from an EMBL/GenBank/DDBJ whole genome shotgun (WGS) entry which is preliminary data.</text>
</comment>
<dbReference type="GO" id="GO:0042147">
    <property type="term" value="P:retrograde transport, endosome to Golgi"/>
    <property type="evidence" value="ECO:0007669"/>
    <property type="project" value="UniProtKB-UniRule"/>
</dbReference>
<evidence type="ECO:0000313" key="5">
    <source>
        <dbReference type="Proteomes" id="UP000676310"/>
    </source>
</evidence>
<comment type="function">
    <text evidence="2">Acts as component of the GARP complex that is involved in retrograde transport from early and late endosomes to the trans-Golgi network (TGN).</text>
</comment>
<dbReference type="GO" id="GO:0032456">
    <property type="term" value="P:endocytic recycling"/>
    <property type="evidence" value="ECO:0007669"/>
    <property type="project" value="TreeGrafter"/>
</dbReference>
<dbReference type="GO" id="GO:0006869">
    <property type="term" value="P:lipid transport"/>
    <property type="evidence" value="ECO:0007669"/>
    <property type="project" value="UniProtKB-UniRule"/>
</dbReference>
<dbReference type="GO" id="GO:0016020">
    <property type="term" value="C:membrane"/>
    <property type="evidence" value="ECO:0007669"/>
    <property type="project" value="TreeGrafter"/>
</dbReference>
<feature type="compositionally biased region" description="Low complexity" evidence="3">
    <location>
        <begin position="1"/>
        <end position="28"/>
    </location>
</feature>
<feature type="region of interest" description="Disordered" evidence="3">
    <location>
        <begin position="1"/>
        <end position="74"/>
    </location>
</feature>
<comment type="subunit">
    <text evidence="2">Component of the Golgi-associated retrograde protein (GARP) complex.</text>
</comment>
<name>A0A8J2HYW9_9PLEO</name>
<feature type="compositionally biased region" description="Basic and acidic residues" evidence="3">
    <location>
        <begin position="51"/>
        <end position="63"/>
    </location>
</feature>